<keyword evidence="4 10" id="KW-0489">Methyltransferase</keyword>
<dbReference type="STRING" id="1423743.FD41_GL000823"/>
<dbReference type="InterPro" id="IPR014048">
    <property type="entry name" value="MethylDNA_cys_MeTrfase_DNA-bd"/>
</dbReference>
<dbReference type="GO" id="GO:0006281">
    <property type="term" value="P:DNA repair"/>
    <property type="evidence" value="ECO:0007669"/>
    <property type="project" value="UniProtKB-KW"/>
</dbReference>
<dbReference type="FunFam" id="1.10.10.10:FF:000214">
    <property type="entry name" value="Methylated-DNA--protein-cysteine methyltransferase"/>
    <property type="match status" value="1"/>
</dbReference>
<dbReference type="GO" id="GO:0032259">
    <property type="term" value="P:methylation"/>
    <property type="evidence" value="ECO:0007669"/>
    <property type="project" value="UniProtKB-KW"/>
</dbReference>
<name>X0PK36_9LACO</name>
<dbReference type="InterPro" id="IPR036631">
    <property type="entry name" value="MGMT_N_sf"/>
</dbReference>
<dbReference type="InterPro" id="IPR036217">
    <property type="entry name" value="MethylDNA_cys_MeTrfase_DNAb"/>
</dbReference>
<evidence type="ECO:0000256" key="8">
    <source>
        <dbReference type="ARBA" id="ARBA00049348"/>
    </source>
</evidence>
<keyword evidence="7" id="KW-0234">DNA repair</keyword>
<dbReference type="InterPro" id="IPR036388">
    <property type="entry name" value="WH-like_DNA-bd_sf"/>
</dbReference>
<gene>
    <name evidence="10" type="ORF">JCM14108_1969</name>
</gene>
<organism evidence="10 11">
    <name type="scientific">Lentilactobacillus farraginis DSM 18382 = JCM 14108</name>
    <dbReference type="NCBI Taxonomy" id="1423743"/>
    <lineage>
        <taxon>Bacteria</taxon>
        <taxon>Bacillati</taxon>
        <taxon>Bacillota</taxon>
        <taxon>Bacilli</taxon>
        <taxon>Lactobacillales</taxon>
        <taxon>Lactobacillaceae</taxon>
        <taxon>Lentilactobacillus</taxon>
    </lineage>
</organism>
<dbReference type="PANTHER" id="PTHR10815:SF12">
    <property type="entry name" value="METHYLATED-DNA--PROTEIN-CYSTEINE METHYLTRANSFERASE, INDUCIBLE"/>
    <property type="match status" value="1"/>
</dbReference>
<comment type="catalytic activity">
    <reaction evidence="1">
        <text>a 4-O-methyl-thymidine in DNA + L-cysteinyl-[protein] = a thymidine in DNA + S-methyl-L-cysteinyl-[protein]</text>
        <dbReference type="Rhea" id="RHEA:53428"/>
        <dbReference type="Rhea" id="RHEA-COMP:10131"/>
        <dbReference type="Rhea" id="RHEA-COMP:10132"/>
        <dbReference type="Rhea" id="RHEA-COMP:13555"/>
        <dbReference type="Rhea" id="RHEA-COMP:13556"/>
        <dbReference type="ChEBI" id="CHEBI:29950"/>
        <dbReference type="ChEBI" id="CHEBI:82612"/>
        <dbReference type="ChEBI" id="CHEBI:137386"/>
        <dbReference type="ChEBI" id="CHEBI:137387"/>
        <dbReference type="EC" id="2.1.1.63"/>
    </reaction>
</comment>
<evidence type="ECO:0000256" key="6">
    <source>
        <dbReference type="ARBA" id="ARBA00022763"/>
    </source>
</evidence>
<dbReference type="Gene3D" id="1.10.10.10">
    <property type="entry name" value="Winged helix-like DNA-binding domain superfamily/Winged helix DNA-binding domain"/>
    <property type="match status" value="1"/>
</dbReference>
<evidence type="ECO:0000256" key="2">
    <source>
        <dbReference type="ARBA" id="ARBA00008711"/>
    </source>
</evidence>
<dbReference type="eggNOG" id="COG0350">
    <property type="taxonomic scope" value="Bacteria"/>
</dbReference>
<evidence type="ECO:0000256" key="3">
    <source>
        <dbReference type="ARBA" id="ARBA00011918"/>
    </source>
</evidence>
<accession>X0PK36</accession>
<proteinExistence type="inferred from homology"/>
<evidence type="ECO:0000256" key="7">
    <source>
        <dbReference type="ARBA" id="ARBA00023204"/>
    </source>
</evidence>
<dbReference type="RefSeq" id="WP_237745768.1">
    <property type="nucleotide sequence ID" value="NZ_BAKI01000021.1"/>
</dbReference>
<dbReference type="InterPro" id="IPR001497">
    <property type="entry name" value="MethylDNA_cys_MeTrfase_AS"/>
</dbReference>
<dbReference type="SUPFAM" id="SSF53155">
    <property type="entry name" value="Methylated DNA-protein cysteine methyltransferase domain"/>
    <property type="match status" value="1"/>
</dbReference>
<feature type="domain" description="Methylated-DNA-[protein]-cysteine S-methyltransferase DNA binding" evidence="9">
    <location>
        <begin position="115"/>
        <end position="193"/>
    </location>
</feature>
<evidence type="ECO:0000256" key="1">
    <source>
        <dbReference type="ARBA" id="ARBA00001286"/>
    </source>
</evidence>
<dbReference type="Gene3D" id="3.30.160.70">
    <property type="entry name" value="Methylated DNA-protein cysteine methyltransferase domain"/>
    <property type="match status" value="1"/>
</dbReference>
<evidence type="ECO:0000259" key="9">
    <source>
        <dbReference type="Pfam" id="PF01035"/>
    </source>
</evidence>
<keyword evidence="5 10" id="KW-0808">Transferase</keyword>
<dbReference type="EC" id="2.1.1.63" evidence="3"/>
<dbReference type="NCBIfam" id="TIGR00589">
    <property type="entry name" value="ogt"/>
    <property type="match status" value="1"/>
</dbReference>
<keyword evidence="6" id="KW-0227">DNA damage</keyword>
<evidence type="ECO:0000256" key="5">
    <source>
        <dbReference type="ARBA" id="ARBA00022679"/>
    </source>
</evidence>
<dbReference type="CDD" id="cd06445">
    <property type="entry name" value="ATase"/>
    <property type="match status" value="1"/>
</dbReference>
<sequence length="218" mass="25754">MSACFWRLLKRRLCYNDFNELFGDFTYEKIYWESVEINHQVFYFTVTDKGLNFVSSPHRHISEIFDFYPKNRYQYQFMYDEDVTNSYLEEFKEYFDKKRRDFDVPLDFSDIHNELERQVLTALGKVPYGKTITYKELAESIGRPKAIRAVASAVAKNPFLIVVPCHRVIRSNGEIGDYRGGSETKKALLEFEKAPFEKEPLIKKLPLPRFSQLGKPDL</sequence>
<comment type="similarity">
    <text evidence="2">Belongs to the MGMT family.</text>
</comment>
<dbReference type="GO" id="GO:0003908">
    <property type="term" value="F:methylated-DNA-[protein]-cysteine S-methyltransferase activity"/>
    <property type="evidence" value="ECO:0007669"/>
    <property type="project" value="UniProtKB-EC"/>
</dbReference>
<dbReference type="PANTHER" id="PTHR10815">
    <property type="entry name" value="METHYLATED-DNA--PROTEIN-CYSTEINE METHYLTRANSFERASE"/>
    <property type="match status" value="1"/>
</dbReference>
<protein>
    <recommendedName>
        <fullName evidence="3">methylated-DNA--[protein]-cysteine S-methyltransferase</fullName>
        <ecNumber evidence="3">2.1.1.63</ecNumber>
    </recommendedName>
</protein>
<dbReference type="PROSITE" id="PS00374">
    <property type="entry name" value="MGMT"/>
    <property type="match status" value="1"/>
</dbReference>
<evidence type="ECO:0000256" key="4">
    <source>
        <dbReference type="ARBA" id="ARBA00022603"/>
    </source>
</evidence>
<comment type="catalytic activity">
    <reaction evidence="8">
        <text>a 6-O-methyl-2'-deoxyguanosine in DNA + L-cysteinyl-[protein] = S-methyl-L-cysteinyl-[protein] + a 2'-deoxyguanosine in DNA</text>
        <dbReference type="Rhea" id="RHEA:24000"/>
        <dbReference type="Rhea" id="RHEA-COMP:10131"/>
        <dbReference type="Rhea" id="RHEA-COMP:10132"/>
        <dbReference type="Rhea" id="RHEA-COMP:11367"/>
        <dbReference type="Rhea" id="RHEA-COMP:11368"/>
        <dbReference type="ChEBI" id="CHEBI:29950"/>
        <dbReference type="ChEBI" id="CHEBI:82612"/>
        <dbReference type="ChEBI" id="CHEBI:85445"/>
        <dbReference type="ChEBI" id="CHEBI:85448"/>
        <dbReference type="EC" id="2.1.1.63"/>
    </reaction>
</comment>
<evidence type="ECO:0000313" key="10">
    <source>
        <dbReference type="EMBL" id="GAF36971.1"/>
    </source>
</evidence>
<dbReference type="SUPFAM" id="SSF46767">
    <property type="entry name" value="Methylated DNA-protein cysteine methyltransferase, C-terminal domain"/>
    <property type="match status" value="1"/>
</dbReference>
<dbReference type="AlphaFoldDB" id="X0PK36"/>
<dbReference type="Pfam" id="PF01035">
    <property type="entry name" value="DNA_binding_1"/>
    <property type="match status" value="1"/>
</dbReference>
<comment type="caution">
    <text evidence="10">The sequence shown here is derived from an EMBL/GenBank/DDBJ whole genome shotgun (WGS) entry which is preliminary data.</text>
</comment>
<reference evidence="10" key="1">
    <citation type="journal article" date="2014" name="Genome Announc.">
        <title>Draft Genome Sequences of Two Lactobacillus Strains, L. farraginis JCM 14108T and L. composti JCM 14202T, Isolated from Compost of Distilled Shochu Residue.</title>
        <authorList>
            <person name="Yuki M."/>
            <person name="Oshima K."/>
            <person name="Suda W."/>
            <person name="Kitahara M."/>
            <person name="Kitamura K."/>
            <person name="Iida T."/>
            <person name="Hattori M."/>
            <person name="Ohkuma M."/>
        </authorList>
    </citation>
    <scope>NUCLEOTIDE SEQUENCE [LARGE SCALE GENOMIC DNA]</scope>
    <source>
        <strain evidence="10">JCM 14108</strain>
    </source>
</reference>
<evidence type="ECO:0000313" key="11">
    <source>
        <dbReference type="Proteomes" id="UP000019488"/>
    </source>
</evidence>
<dbReference type="EMBL" id="BAKI01000021">
    <property type="protein sequence ID" value="GAF36971.1"/>
    <property type="molecule type" value="Genomic_DNA"/>
</dbReference>
<dbReference type="Proteomes" id="UP000019488">
    <property type="component" value="Unassembled WGS sequence"/>
</dbReference>